<evidence type="ECO:0000259" key="2">
    <source>
        <dbReference type="Pfam" id="PF14200"/>
    </source>
</evidence>
<dbReference type="Gene3D" id="2.80.10.50">
    <property type="match status" value="1"/>
</dbReference>
<evidence type="ECO:0000313" key="3">
    <source>
        <dbReference type="EMBL" id="KXN74233.1"/>
    </source>
</evidence>
<sequence>MKLSLISILLTLGTTLGEDLTSAKYTITNAQYTGGSLSASSISEASSKPQAFQIHNELSKSSTNSASDDAGNDQLKTWQLNSVGNGYWTLQNAVTKQYLVPQAGNTLKFSKTSPFPWRILPLPGDLYLITCSNNQYALALKGPTTPDIDLSPATGAVTQNWVFTKVE</sequence>
<gene>
    <name evidence="3" type="ORF">CONCODRAFT_2769</name>
</gene>
<dbReference type="AlphaFoldDB" id="A0A137PGV8"/>
<dbReference type="InterPro" id="IPR035992">
    <property type="entry name" value="Ricin_B-like_lectins"/>
</dbReference>
<feature type="chain" id="PRO_5007294902" description="Ricin B lectin domain-containing protein" evidence="1">
    <location>
        <begin position="18"/>
        <end position="167"/>
    </location>
</feature>
<protein>
    <recommendedName>
        <fullName evidence="2">Ricin B lectin domain-containing protein</fullName>
    </recommendedName>
</protein>
<evidence type="ECO:0000256" key="1">
    <source>
        <dbReference type="SAM" id="SignalP"/>
    </source>
</evidence>
<dbReference type="EMBL" id="KQ964426">
    <property type="protein sequence ID" value="KXN74233.1"/>
    <property type="molecule type" value="Genomic_DNA"/>
</dbReference>
<feature type="signal peptide" evidence="1">
    <location>
        <begin position="1"/>
        <end position="17"/>
    </location>
</feature>
<evidence type="ECO:0000313" key="4">
    <source>
        <dbReference type="Proteomes" id="UP000070444"/>
    </source>
</evidence>
<keyword evidence="1" id="KW-0732">Signal</keyword>
<accession>A0A137PGV8</accession>
<name>A0A137PGV8_CONC2</name>
<feature type="domain" description="Ricin B lectin" evidence="2">
    <location>
        <begin position="77"/>
        <end position="143"/>
    </location>
</feature>
<dbReference type="Pfam" id="PF14200">
    <property type="entry name" value="RicinB_lectin_2"/>
    <property type="match status" value="1"/>
</dbReference>
<dbReference type="InterPro" id="IPR000772">
    <property type="entry name" value="Ricin_B_lectin"/>
</dbReference>
<proteinExistence type="predicted"/>
<organism evidence="3 4">
    <name type="scientific">Conidiobolus coronatus (strain ATCC 28846 / CBS 209.66 / NRRL 28638)</name>
    <name type="common">Delacroixia coronata</name>
    <dbReference type="NCBI Taxonomy" id="796925"/>
    <lineage>
        <taxon>Eukaryota</taxon>
        <taxon>Fungi</taxon>
        <taxon>Fungi incertae sedis</taxon>
        <taxon>Zoopagomycota</taxon>
        <taxon>Entomophthoromycotina</taxon>
        <taxon>Entomophthoromycetes</taxon>
        <taxon>Entomophthorales</taxon>
        <taxon>Ancylistaceae</taxon>
        <taxon>Conidiobolus</taxon>
    </lineage>
</organism>
<reference evidence="3 4" key="1">
    <citation type="journal article" date="2015" name="Genome Biol. Evol.">
        <title>Phylogenomic analyses indicate that early fungi evolved digesting cell walls of algal ancestors of land plants.</title>
        <authorList>
            <person name="Chang Y."/>
            <person name="Wang S."/>
            <person name="Sekimoto S."/>
            <person name="Aerts A.L."/>
            <person name="Choi C."/>
            <person name="Clum A."/>
            <person name="LaButti K.M."/>
            <person name="Lindquist E.A."/>
            <person name="Yee Ngan C."/>
            <person name="Ohm R.A."/>
            <person name="Salamov A.A."/>
            <person name="Grigoriev I.V."/>
            <person name="Spatafora J.W."/>
            <person name="Berbee M.L."/>
        </authorList>
    </citation>
    <scope>NUCLEOTIDE SEQUENCE [LARGE SCALE GENOMIC DNA]</scope>
    <source>
        <strain evidence="3 4">NRRL 28638</strain>
    </source>
</reference>
<dbReference type="SUPFAM" id="SSF50370">
    <property type="entry name" value="Ricin B-like lectins"/>
    <property type="match status" value="1"/>
</dbReference>
<keyword evidence="4" id="KW-1185">Reference proteome</keyword>
<dbReference type="Proteomes" id="UP000070444">
    <property type="component" value="Unassembled WGS sequence"/>
</dbReference>